<name>A0A271IY18_9BACT</name>
<evidence type="ECO:0008006" key="8">
    <source>
        <dbReference type="Google" id="ProtNLM"/>
    </source>
</evidence>
<dbReference type="Pfam" id="PF21467">
    <property type="entry name" value="BetaGal_gal-bd"/>
    <property type="match status" value="1"/>
</dbReference>
<dbReference type="InterPro" id="IPR036514">
    <property type="entry name" value="SGNH_hydro_sf"/>
</dbReference>
<dbReference type="InterPro" id="IPR008979">
    <property type="entry name" value="Galactose-bd-like_sf"/>
</dbReference>
<dbReference type="Pfam" id="PF03629">
    <property type="entry name" value="SASA"/>
    <property type="match status" value="2"/>
</dbReference>
<keyword evidence="1" id="KW-0378">Hydrolase</keyword>
<dbReference type="Gene3D" id="2.60.120.260">
    <property type="entry name" value="Galactose-binding domain-like"/>
    <property type="match status" value="1"/>
</dbReference>
<feature type="domain" description="Sialate O-acetylesterase" evidence="4">
    <location>
        <begin position="413"/>
        <end position="522"/>
    </location>
</feature>
<comment type="caution">
    <text evidence="6">The sequence shown here is derived from an EMBL/GenBank/DDBJ whole genome shotgun (WGS) entry which is preliminary data.</text>
</comment>
<dbReference type="AlphaFoldDB" id="A0A271IY18"/>
<evidence type="ECO:0000259" key="5">
    <source>
        <dbReference type="Pfam" id="PF21467"/>
    </source>
</evidence>
<dbReference type="InterPro" id="IPR048913">
    <property type="entry name" value="BetaGal_gal-bd"/>
</dbReference>
<sequence length="644" mass="68419">MRIVLLALVALTFATAAHAQLRLPLVLSDGAVLQRDRAIPVWGWASPNADVSVRLGDAGETAEADADGRWRVDLPAMPAGGPHALVVTSGGETAEADDLYVGDVWVLSGQSNMEWTVQDANDAAAEIAAATDPSIRHFKVPQSFAETPQDELVGGSWAVGSPETVGDFSAVGYFFARDLREAGVDVPIGLLHTSWGGSRIEPWMSPSMLGYGEGDVEAVWEAERQKEEAVRAQLMASLGGEIPTEDAGMDGGEPVWAAPDLDTSDWRTITVPGLWEEQGYPGLDGIAWYRTSFTLTPAEAAAGATLHLGMIDDGDVAWVNGVEVGRTPNAYNQERHYAVPASALRAGANTLVVRVEDFQGGGGIYGPAEGVALELADGTRRALAGAGWRFKVGVAQIGAGSQTNQVPMLLWNQMVAPLTVQPVAGVLWYQGESNANSVEDAAAYAGLFQSMIEGWRDAWGDDDLPFFWVQLANFMAAPTGPDDAGTWSTLRASQSAALDLDHTAEAVTYDVGDPDDIHPRDKQTVGHRLSLAARALVYGEDDLEYSGPRFEDLDVADGRAEVYFTHLGGGLSTRDGLPLGGFAIAGADGIWHWADAEIDGDRVLVWSDAVPDPVSVRYAWANNPEAATLTSAEGLPAAPFEAER</sequence>
<organism evidence="6 7">
    <name type="scientific">Rubrivirga marina</name>
    <dbReference type="NCBI Taxonomy" id="1196024"/>
    <lineage>
        <taxon>Bacteria</taxon>
        <taxon>Pseudomonadati</taxon>
        <taxon>Rhodothermota</taxon>
        <taxon>Rhodothermia</taxon>
        <taxon>Rhodothermales</taxon>
        <taxon>Rubricoccaceae</taxon>
        <taxon>Rubrivirga</taxon>
    </lineage>
</organism>
<dbReference type="InterPro" id="IPR005181">
    <property type="entry name" value="SASA"/>
</dbReference>
<evidence type="ECO:0000256" key="2">
    <source>
        <dbReference type="ARBA" id="ARBA00023295"/>
    </source>
</evidence>
<dbReference type="GO" id="GO:0016798">
    <property type="term" value="F:hydrolase activity, acting on glycosyl bonds"/>
    <property type="evidence" value="ECO:0007669"/>
    <property type="project" value="UniProtKB-KW"/>
</dbReference>
<dbReference type="SUPFAM" id="SSF52266">
    <property type="entry name" value="SGNH hydrolase"/>
    <property type="match status" value="1"/>
</dbReference>
<dbReference type="Proteomes" id="UP000216339">
    <property type="component" value="Unassembled WGS sequence"/>
</dbReference>
<gene>
    <name evidence="6" type="ORF">BSZ37_06025</name>
</gene>
<dbReference type="PANTHER" id="PTHR22901">
    <property type="entry name" value="SIALATE O-ACETYLESTERASE"/>
    <property type="match status" value="1"/>
</dbReference>
<feature type="signal peptide" evidence="3">
    <location>
        <begin position="1"/>
        <end position="19"/>
    </location>
</feature>
<dbReference type="GO" id="GO:0005975">
    <property type="term" value="P:carbohydrate metabolic process"/>
    <property type="evidence" value="ECO:0007669"/>
    <property type="project" value="TreeGrafter"/>
</dbReference>
<dbReference type="OrthoDB" id="9816001at2"/>
<evidence type="ECO:0000313" key="6">
    <source>
        <dbReference type="EMBL" id="PAP76030.1"/>
    </source>
</evidence>
<reference evidence="6 7" key="1">
    <citation type="submission" date="2016-11" db="EMBL/GenBank/DDBJ databases">
        <title>Study of marine rhodopsin-containing bacteria.</title>
        <authorList>
            <person name="Yoshizawa S."/>
            <person name="Kumagai Y."/>
            <person name="Kogure K."/>
        </authorList>
    </citation>
    <scope>NUCLEOTIDE SEQUENCE [LARGE SCALE GENOMIC DNA]</scope>
    <source>
        <strain evidence="6 7">SAORIC-28</strain>
    </source>
</reference>
<evidence type="ECO:0000259" key="4">
    <source>
        <dbReference type="Pfam" id="PF03629"/>
    </source>
</evidence>
<feature type="domain" description="Sialate O-acetylesterase" evidence="4">
    <location>
        <begin position="102"/>
        <end position="211"/>
    </location>
</feature>
<dbReference type="InterPro" id="IPR039329">
    <property type="entry name" value="SIAE"/>
</dbReference>
<feature type="chain" id="PRO_5013216030" description="9-O-acetylesterase" evidence="3">
    <location>
        <begin position="20"/>
        <end position="644"/>
    </location>
</feature>
<dbReference type="Gene3D" id="3.40.50.1110">
    <property type="entry name" value="SGNH hydrolase"/>
    <property type="match status" value="1"/>
</dbReference>
<dbReference type="GO" id="GO:0001681">
    <property type="term" value="F:sialate O-acetylesterase activity"/>
    <property type="evidence" value="ECO:0007669"/>
    <property type="project" value="InterPro"/>
</dbReference>
<proteinExistence type="predicted"/>
<evidence type="ECO:0000313" key="7">
    <source>
        <dbReference type="Proteomes" id="UP000216339"/>
    </source>
</evidence>
<dbReference type="EMBL" id="MQWD01000001">
    <property type="protein sequence ID" value="PAP76030.1"/>
    <property type="molecule type" value="Genomic_DNA"/>
</dbReference>
<protein>
    <recommendedName>
        <fullName evidence="8">9-O-acetylesterase</fullName>
    </recommendedName>
</protein>
<dbReference type="PANTHER" id="PTHR22901:SF0">
    <property type="entry name" value="SIALATE O-ACETYLESTERASE"/>
    <property type="match status" value="1"/>
</dbReference>
<keyword evidence="3" id="KW-0732">Signal</keyword>
<keyword evidence="2" id="KW-0326">Glycosidase</keyword>
<keyword evidence="7" id="KW-1185">Reference proteome</keyword>
<evidence type="ECO:0000256" key="1">
    <source>
        <dbReference type="ARBA" id="ARBA00022801"/>
    </source>
</evidence>
<evidence type="ECO:0000256" key="3">
    <source>
        <dbReference type="SAM" id="SignalP"/>
    </source>
</evidence>
<dbReference type="RefSeq" id="WP_095509673.1">
    <property type="nucleotide sequence ID" value="NZ_MQWD01000001.1"/>
</dbReference>
<dbReference type="SUPFAM" id="SSF49785">
    <property type="entry name" value="Galactose-binding domain-like"/>
    <property type="match status" value="1"/>
</dbReference>
<feature type="domain" description="Beta-galactosidase galactose-binding" evidence="5">
    <location>
        <begin position="287"/>
        <end position="349"/>
    </location>
</feature>
<accession>A0A271IY18</accession>